<evidence type="ECO:0000313" key="3">
    <source>
        <dbReference type="Proteomes" id="UP000008063"/>
    </source>
</evidence>
<feature type="compositionally biased region" description="Polar residues" evidence="1">
    <location>
        <begin position="36"/>
        <end position="46"/>
    </location>
</feature>
<sequence>MSSSVVFIFEQCTPGKVIERRFRSPKAREHHHMARQNISLTPTSPHSILAPA</sequence>
<name>F8PTL0_SERL3</name>
<evidence type="ECO:0000256" key="1">
    <source>
        <dbReference type="SAM" id="MobiDB-lite"/>
    </source>
</evidence>
<evidence type="ECO:0000313" key="2">
    <source>
        <dbReference type="EMBL" id="EGO00538.1"/>
    </source>
</evidence>
<dbReference type="HOGENOM" id="CLU_3088723_0_0_1"/>
<organism evidence="3">
    <name type="scientific">Serpula lacrymans var. lacrymans (strain S7.3)</name>
    <name type="common">Dry rot fungus</name>
    <dbReference type="NCBI Taxonomy" id="936435"/>
    <lineage>
        <taxon>Eukaryota</taxon>
        <taxon>Fungi</taxon>
        <taxon>Dikarya</taxon>
        <taxon>Basidiomycota</taxon>
        <taxon>Agaricomycotina</taxon>
        <taxon>Agaricomycetes</taxon>
        <taxon>Agaricomycetidae</taxon>
        <taxon>Boletales</taxon>
        <taxon>Coniophorineae</taxon>
        <taxon>Serpulaceae</taxon>
        <taxon>Serpula</taxon>
    </lineage>
</organism>
<feature type="compositionally biased region" description="Basic residues" evidence="1">
    <location>
        <begin position="24"/>
        <end position="34"/>
    </location>
</feature>
<dbReference type="Proteomes" id="UP000008063">
    <property type="component" value="Unassembled WGS sequence"/>
</dbReference>
<accession>F8PTL0</accession>
<feature type="region of interest" description="Disordered" evidence="1">
    <location>
        <begin position="24"/>
        <end position="52"/>
    </location>
</feature>
<dbReference type="EMBL" id="GL945478">
    <property type="protein sequence ID" value="EGO00538.1"/>
    <property type="molecule type" value="Genomic_DNA"/>
</dbReference>
<dbReference type="InParanoid" id="F8PTL0"/>
<protein>
    <submittedName>
        <fullName evidence="2">Uncharacterized protein</fullName>
    </submittedName>
</protein>
<dbReference type="AlphaFoldDB" id="F8PTL0"/>
<keyword evidence="3" id="KW-1185">Reference proteome</keyword>
<gene>
    <name evidence="2" type="ORF">SERLA73DRAFT_133460</name>
</gene>
<reference evidence="3" key="1">
    <citation type="journal article" date="2011" name="Science">
        <title>The plant cell wall-decomposing machinery underlies the functional diversity of forest fungi.</title>
        <authorList>
            <person name="Eastwood D.C."/>
            <person name="Floudas D."/>
            <person name="Binder M."/>
            <person name="Majcherczyk A."/>
            <person name="Schneider P."/>
            <person name="Aerts A."/>
            <person name="Asiegbu F.O."/>
            <person name="Baker S.E."/>
            <person name="Barry K."/>
            <person name="Bendiksby M."/>
            <person name="Blumentritt M."/>
            <person name="Coutinho P.M."/>
            <person name="Cullen D."/>
            <person name="de Vries R.P."/>
            <person name="Gathman A."/>
            <person name="Goodell B."/>
            <person name="Henrissat B."/>
            <person name="Ihrmark K."/>
            <person name="Kauserud H."/>
            <person name="Kohler A."/>
            <person name="LaButti K."/>
            <person name="Lapidus A."/>
            <person name="Lavin J.L."/>
            <person name="Lee Y.-H."/>
            <person name="Lindquist E."/>
            <person name="Lilly W."/>
            <person name="Lucas S."/>
            <person name="Morin E."/>
            <person name="Murat C."/>
            <person name="Oguiza J.A."/>
            <person name="Park J."/>
            <person name="Pisabarro A.G."/>
            <person name="Riley R."/>
            <person name="Rosling A."/>
            <person name="Salamov A."/>
            <person name="Schmidt O."/>
            <person name="Schmutz J."/>
            <person name="Skrede I."/>
            <person name="Stenlid J."/>
            <person name="Wiebenga A."/>
            <person name="Xie X."/>
            <person name="Kuees U."/>
            <person name="Hibbett D.S."/>
            <person name="Hoffmeister D."/>
            <person name="Hoegberg N."/>
            <person name="Martin F."/>
            <person name="Grigoriev I.V."/>
            <person name="Watkinson S.C."/>
        </authorList>
    </citation>
    <scope>NUCLEOTIDE SEQUENCE [LARGE SCALE GENOMIC DNA]</scope>
    <source>
        <strain evidence="3">strain S7.3</strain>
    </source>
</reference>
<proteinExistence type="predicted"/>